<gene>
    <name evidence="3" type="ORF">H8Z82_11565</name>
</gene>
<feature type="domain" description="MurNAc-LAA" evidence="2">
    <location>
        <begin position="111"/>
        <end position="223"/>
    </location>
</feature>
<dbReference type="Proteomes" id="UP000649826">
    <property type="component" value="Unassembled WGS sequence"/>
</dbReference>
<dbReference type="Gene3D" id="3.40.630.40">
    <property type="entry name" value="Zn-dependent exopeptidases"/>
    <property type="match status" value="1"/>
</dbReference>
<organism evidence="3 4">
    <name type="scientific">Blautia difficilis</name>
    <dbReference type="NCBI Taxonomy" id="2763027"/>
    <lineage>
        <taxon>Bacteria</taxon>
        <taxon>Bacillati</taxon>
        <taxon>Bacillota</taxon>
        <taxon>Clostridia</taxon>
        <taxon>Lachnospirales</taxon>
        <taxon>Lachnospiraceae</taxon>
        <taxon>Blautia</taxon>
    </lineage>
</organism>
<accession>A0ABR7IJT7</accession>
<name>A0ABR7IJT7_9FIRM</name>
<dbReference type="CDD" id="cd02696">
    <property type="entry name" value="MurNAc-LAA"/>
    <property type="match status" value="1"/>
</dbReference>
<dbReference type="InterPro" id="IPR050695">
    <property type="entry name" value="N-acetylmuramoyl_amidase_3"/>
</dbReference>
<keyword evidence="1" id="KW-0378">Hydrolase</keyword>
<protein>
    <submittedName>
        <fullName evidence="3">N-acetylmuramoyl-L-alanine amidase</fullName>
    </submittedName>
</protein>
<dbReference type="EMBL" id="JACOQG010000019">
    <property type="protein sequence ID" value="MBC5780276.1"/>
    <property type="molecule type" value="Genomic_DNA"/>
</dbReference>
<dbReference type="PANTHER" id="PTHR30404:SF0">
    <property type="entry name" value="N-ACETYLMURAMOYL-L-ALANINE AMIDASE AMIC"/>
    <property type="match status" value="1"/>
</dbReference>
<comment type="caution">
    <text evidence="3">The sequence shown here is derived from an EMBL/GenBank/DDBJ whole genome shotgun (WGS) entry which is preliminary data.</text>
</comment>
<dbReference type="SMART" id="SM00646">
    <property type="entry name" value="Ami_3"/>
    <property type="match status" value="1"/>
</dbReference>
<dbReference type="RefSeq" id="WP_186995206.1">
    <property type="nucleotide sequence ID" value="NZ_JACOQG010000019.1"/>
</dbReference>
<evidence type="ECO:0000313" key="4">
    <source>
        <dbReference type="Proteomes" id="UP000649826"/>
    </source>
</evidence>
<dbReference type="InterPro" id="IPR002508">
    <property type="entry name" value="MurNAc-LAA_cat"/>
</dbReference>
<proteinExistence type="predicted"/>
<evidence type="ECO:0000259" key="2">
    <source>
        <dbReference type="SMART" id="SM00646"/>
    </source>
</evidence>
<sequence length="229" mass="25784">MEKRGTKLVLICLFLIGVYILAREAALVSGKNHNRDPGKMILVDAGHGGTDPGMIGVGGLKEKEINLEIANRLKKVLEEKDYYVIMTREEDKGLYDNDCKNQKVQDLQRRIGLIGKYKPLLCVSIHQNSYQDPEVYGPQVFYYEDSIQGKALAGYIQDALNTCLDVTRPRAPKGNRTYYLLKRSESVLNIVECGFLTNPEEAELLQTSEYQQKVAYAVALGIDKYLKST</sequence>
<keyword evidence="4" id="KW-1185">Reference proteome</keyword>
<reference evidence="3 4" key="1">
    <citation type="submission" date="2020-08" db="EMBL/GenBank/DDBJ databases">
        <title>Genome public.</title>
        <authorList>
            <person name="Liu C."/>
            <person name="Sun Q."/>
        </authorList>
    </citation>
    <scope>NUCLEOTIDE SEQUENCE [LARGE SCALE GENOMIC DNA]</scope>
    <source>
        <strain evidence="3 4">M29</strain>
    </source>
</reference>
<dbReference type="PANTHER" id="PTHR30404">
    <property type="entry name" value="N-ACETYLMURAMOYL-L-ALANINE AMIDASE"/>
    <property type="match status" value="1"/>
</dbReference>
<evidence type="ECO:0000256" key="1">
    <source>
        <dbReference type="ARBA" id="ARBA00022801"/>
    </source>
</evidence>
<dbReference type="SUPFAM" id="SSF53187">
    <property type="entry name" value="Zn-dependent exopeptidases"/>
    <property type="match status" value="1"/>
</dbReference>
<dbReference type="Pfam" id="PF01520">
    <property type="entry name" value="Amidase_3"/>
    <property type="match status" value="1"/>
</dbReference>
<evidence type="ECO:0000313" key="3">
    <source>
        <dbReference type="EMBL" id="MBC5780276.1"/>
    </source>
</evidence>